<accession>A0A8S3FRU0</accession>
<comment type="similarity">
    <text evidence="1">Belongs to the chondroitin N-acetylgalactosaminyltransferase family.</text>
</comment>
<dbReference type="GO" id="GO:0008376">
    <property type="term" value="F:acetylgalactosaminyltransferase activity"/>
    <property type="evidence" value="ECO:0007669"/>
    <property type="project" value="InterPro"/>
</dbReference>
<evidence type="ECO:0000256" key="1">
    <source>
        <dbReference type="RuleBase" id="RU364016"/>
    </source>
</evidence>
<dbReference type="Pfam" id="PF05679">
    <property type="entry name" value="CHGN"/>
    <property type="match status" value="1"/>
</dbReference>
<keyword evidence="1" id="KW-0333">Golgi apparatus</keyword>
<sequence>MSDYLNLKKLSLSNSISLSSMTLYDLLVQVTDISILRAPDQALRVHYHPIKCDSIKRSYTLEYSRCLMQREKGLASRSQLAMIIIENEPTKKIIAKKNT</sequence>
<gene>
    <name evidence="2" type="ORF">BYL167_LOCUS68571</name>
</gene>
<keyword evidence="1" id="KW-0808">Transferase</keyword>
<protein>
    <recommendedName>
        <fullName evidence="1">Hexosyltransferase</fullName>
        <ecNumber evidence="1">2.4.1.-</ecNumber>
    </recommendedName>
</protein>
<comment type="subcellular location">
    <subcellularLocation>
        <location evidence="1">Golgi apparatus</location>
        <location evidence="1">Golgi stack membrane</location>
        <topology evidence="1">Single-pass type II membrane protein</topology>
    </subcellularLocation>
</comment>
<proteinExistence type="inferred from homology"/>
<evidence type="ECO:0000313" key="2">
    <source>
        <dbReference type="EMBL" id="CAF5131349.1"/>
    </source>
</evidence>
<dbReference type="InterPro" id="IPR008428">
    <property type="entry name" value="Chond_GalNAc"/>
</dbReference>
<keyword evidence="1" id="KW-0812">Transmembrane</keyword>
<evidence type="ECO:0000313" key="3">
    <source>
        <dbReference type="Proteomes" id="UP000681967"/>
    </source>
</evidence>
<dbReference type="EMBL" id="CAJOBH010248170">
    <property type="protein sequence ID" value="CAF5131349.1"/>
    <property type="molecule type" value="Genomic_DNA"/>
</dbReference>
<keyword evidence="1" id="KW-0735">Signal-anchor</keyword>
<dbReference type="AlphaFoldDB" id="A0A8S3FRU0"/>
<organism evidence="2 3">
    <name type="scientific">Rotaria magnacalcarata</name>
    <dbReference type="NCBI Taxonomy" id="392030"/>
    <lineage>
        <taxon>Eukaryota</taxon>
        <taxon>Metazoa</taxon>
        <taxon>Spiralia</taxon>
        <taxon>Gnathifera</taxon>
        <taxon>Rotifera</taxon>
        <taxon>Eurotatoria</taxon>
        <taxon>Bdelloidea</taxon>
        <taxon>Philodinida</taxon>
        <taxon>Philodinidae</taxon>
        <taxon>Rotaria</taxon>
    </lineage>
</organism>
<comment type="caution">
    <text evidence="2">The sequence shown here is derived from an EMBL/GenBank/DDBJ whole genome shotgun (WGS) entry which is preliminary data.</text>
</comment>
<dbReference type="EC" id="2.4.1.-" evidence="1"/>
<dbReference type="GO" id="GO:0032580">
    <property type="term" value="C:Golgi cisterna membrane"/>
    <property type="evidence" value="ECO:0007669"/>
    <property type="project" value="UniProtKB-SubCell"/>
</dbReference>
<name>A0A8S3FRU0_9BILA</name>
<reference evidence="2" key="1">
    <citation type="submission" date="2021-02" db="EMBL/GenBank/DDBJ databases">
        <authorList>
            <person name="Nowell W R."/>
        </authorList>
    </citation>
    <scope>NUCLEOTIDE SEQUENCE</scope>
</reference>
<dbReference type="Proteomes" id="UP000681967">
    <property type="component" value="Unassembled WGS sequence"/>
</dbReference>